<evidence type="ECO:0000313" key="4">
    <source>
        <dbReference type="Proteomes" id="UP000256345"/>
    </source>
</evidence>
<dbReference type="Proteomes" id="UP000035579">
    <property type="component" value="Chromosome"/>
</dbReference>
<proteinExistence type="predicted"/>
<dbReference type="EMBL" id="CP011509">
    <property type="protein sequence ID" value="AKJ07175.1"/>
    <property type="molecule type" value="Genomic_DNA"/>
</dbReference>
<evidence type="ECO:0000313" key="3">
    <source>
        <dbReference type="Proteomes" id="UP000035579"/>
    </source>
</evidence>
<dbReference type="AlphaFoldDB" id="A0AAC8QHG1"/>
<evidence type="ECO:0000313" key="1">
    <source>
        <dbReference type="EMBL" id="AKJ07175.1"/>
    </source>
</evidence>
<protein>
    <submittedName>
        <fullName evidence="1">Uncharacterized protein</fullName>
    </submittedName>
</protein>
<gene>
    <name evidence="1" type="ORF">AA314_08801</name>
    <name evidence="2" type="ORF">ATI61_111136</name>
</gene>
<sequence length="131" mass="13639">MGLLSALCVLMGTGCQKSAGPDEQQDADAVVERLRAHSMKVKEAEPRAVLPPAGGVHVERGEAGFSVKPSREGARRAARVVLPEEAQRPFQVKDLASGLTLDVALEGASAAKAEVVDGYVGMISSSARSRA</sequence>
<reference evidence="2 4" key="2">
    <citation type="submission" date="2018-08" db="EMBL/GenBank/DDBJ databases">
        <title>Genomic Encyclopedia of Archaeal and Bacterial Type Strains, Phase II (KMG-II): from individual species to whole genera.</title>
        <authorList>
            <person name="Goeker M."/>
        </authorList>
    </citation>
    <scope>NUCLEOTIDE SEQUENCE [LARGE SCALE GENOMIC DNA]</scope>
    <source>
        <strain evidence="2 4">DSM 2261</strain>
    </source>
</reference>
<evidence type="ECO:0000313" key="2">
    <source>
        <dbReference type="EMBL" id="REG26587.1"/>
    </source>
</evidence>
<keyword evidence="4" id="KW-1185">Reference proteome</keyword>
<organism evidence="1 3">
    <name type="scientific">Archangium gephyra</name>
    <dbReference type="NCBI Taxonomy" id="48"/>
    <lineage>
        <taxon>Bacteria</taxon>
        <taxon>Pseudomonadati</taxon>
        <taxon>Myxococcota</taxon>
        <taxon>Myxococcia</taxon>
        <taxon>Myxococcales</taxon>
        <taxon>Cystobacterineae</taxon>
        <taxon>Archangiaceae</taxon>
        <taxon>Archangium</taxon>
    </lineage>
</organism>
<dbReference type="Proteomes" id="UP000256345">
    <property type="component" value="Unassembled WGS sequence"/>
</dbReference>
<dbReference type="EMBL" id="QUMU01000011">
    <property type="protein sequence ID" value="REG26587.1"/>
    <property type="molecule type" value="Genomic_DNA"/>
</dbReference>
<dbReference type="KEGG" id="age:AA314_08801"/>
<accession>A0AAC8QHG1</accession>
<reference evidence="1 3" key="1">
    <citation type="submission" date="2015-05" db="EMBL/GenBank/DDBJ databases">
        <title>Genome assembly of Archangium gephyra DSM 2261.</title>
        <authorList>
            <person name="Sharma G."/>
            <person name="Subramanian S."/>
        </authorList>
    </citation>
    <scope>NUCLEOTIDE SEQUENCE [LARGE SCALE GENOMIC DNA]</scope>
    <source>
        <strain evidence="1 3">DSM 2261</strain>
    </source>
</reference>
<name>A0AAC8QHG1_9BACT</name>